<dbReference type="Pfam" id="PF07980">
    <property type="entry name" value="SusD_RagB"/>
    <property type="match status" value="1"/>
</dbReference>
<dbReference type="InterPro" id="IPR011990">
    <property type="entry name" value="TPR-like_helical_dom_sf"/>
</dbReference>
<dbReference type="PROSITE" id="PS51257">
    <property type="entry name" value="PROKAR_LIPOPROTEIN"/>
    <property type="match status" value="1"/>
</dbReference>
<feature type="domain" description="SusD-like N-terminal" evidence="8">
    <location>
        <begin position="39"/>
        <end position="216"/>
    </location>
</feature>
<dbReference type="SUPFAM" id="SSF48452">
    <property type="entry name" value="TPR-like"/>
    <property type="match status" value="1"/>
</dbReference>
<evidence type="ECO:0000256" key="5">
    <source>
        <dbReference type="ARBA" id="ARBA00023237"/>
    </source>
</evidence>
<dbReference type="InterPro" id="IPR033985">
    <property type="entry name" value="SusD-like_N"/>
</dbReference>
<keyword evidence="4" id="KW-0472">Membrane</keyword>
<proteinExistence type="inferred from homology"/>
<dbReference type="InterPro" id="IPR012944">
    <property type="entry name" value="SusD_RagB_dom"/>
</dbReference>
<dbReference type="GO" id="GO:0009279">
    <property type="term" value="C:cell outer membrane"/>
    <property type="evidence" value="ECO:0007669"/>
    <property type="project" value="UniProtKB-SubCell"/>
</dbReference>
<evidence type="ECO:0000313" key="10">
    <source>
        <dbReference type="Proteomes" id="UP000548326"/>
    </source>
</evidence>
<evidence type="ECO:0008006" key="11">
    <source>
        <dbReference type="Google" id="ProtNLM"/>
    </source>
</evidence>
<accession>A0A841J7Y0</accession>
<gene>
    <name evidence="9" type="ORF">HDF22_001395</name>
</gene>
<evidence type="ECO:0000256" key="6">
    <source>
        <dbReference type="SAM" id="SignalP"/>
    </source>
</evidence>
<feature type="domain" description="RagB/SusD" evidence="7">
    <location>
        <begin position="297"/>
        <end position="589"/>
    </location>
</feature>
<dbReference type="Pfam" id="PF14322">
    <property type="entry name" value="SusD-like_3"/>
    <property type="match status" value="1"/>
</dbReference>
<name>A0A841J7Y0_9SPHI</name>
<evidence type="ECO:0000259" key="8">
    <source>
        <dbReference type="Pfam" id="PF14322"/>
    </source>
</evidence>
<dbReference type="EMBL" id="JACHCA010000003">
    <property type="protein sequence ID" value="MBB6127289.1"/>
    <property type="molecule type" value="Genomic_DNA"/>
</dbReference>
<dbReference type="AlphaFoldDB" id="A0A841J7Y0"/>
<evidence type="ECO:0000256" key="4">
    <source>
        <dbReference type="ARBA" id="ARBA00023136"/>
    </source>
</evidence>
<dbReference type="Gene3D" id="1.25.40.390">
    <property type="match status" value="1"/>
</dbReference>
<dbReference type="RefSeq" id="WP_183586522.1">
    <property type="nucleotide sequence ID" value="NZ_JACHCA010000003.1"/>
</dbReference>
<protein>
    <recommendedName>
        <fullName evidence="11">Starch-binding associating with outer membrane</fullName>
    </recommendedName>
</protein>
<sequence length="589" mass="65668">MKKIYIMMLSCLTISALLLSSCKKDSFLTRLPVSDLTQQNFFANANDLNTYCNGFYPSLPGVTSVALDDQQSDNYENNPFNKIVAGQLIAPTAATDNNGQPKWQWDSLRHVNYFLENYQKANAPQTVKNHYVGVARFFRAWFYFRMVKAYGDVPWYGKTIQPNDVASLNKARDSRQLVMDSVMADLNFAVNNINPTGPTGTITKWVALAFQARVALHEGTFRKYHGIAGWEPFLQTASTAALAVMQSGNFKLYTTGNPNKDYLNLFLFYAPSDLQNTEVILGYYYSSTLHVTTPLDGYMTAYGYSLTKGLMNTYLTKAGTPFTALPGYDTQMIKDELANRDPRLTQTVLAPAVTYGNLIGSKRLGTTPTGYQQIKYYDPATPTWNTNYNAGIIFRYGEMLLDYAESKAELASSGTGSFSQGDLDMSVNLLRDRVGMPHLLMSVPLDPVLAATYPNVSGSLQNVLLEIRRERRVELACEGFRYDDLMRWKSGPLLVQRFLGMYFPGLGTYDLDGDGQPDVALVTAKPASPLANVSYFVVGQDIYLSNGNSGNVVVNPTLVKTFTDPKNYYFPIPTTELLLNKNLTQNPGW</sequence>
<evidence type="ECO:0000256" key="2">
    <source>
        <dbReference type="ARBA" id="ARBA00006275"/>
    </source>
</evidence>
<comment type="similarity">
    <text evidence="2">Belongs to the SusD family.</text>
</comment>
<evidence type="ECO:0000256" key="3">
    <source>
        <dbReference type="ARBA" id="ARBA00022729"/>
    </source>
</evidence>
<dbReference type="Proteomes" id="UP000548326">
    <property type="component" value="Unassembled WGS sequence"/>
</dbReference>
<comment type="subcellular location">
    <subcellularLocation>
        <location evidence="1">Cell outer membrane</location>
    </subcellularLocation>
</comment>
<feature type="chain" id="PRO_5032277577" description="Starch-binding associating with outer membrane" evidence="6">
    <location>
        <begin position="21"/>
        <end position="589"/>
    </location>
</feature>
<evidence type="ECO:0000259" key="7">
    <source>
        <dbReference type="Pfam" id="PF07980"/>
    </source>
</evidence>
<organism evidence="9 10">
    <name type="scientific">Mucilaginibacter lappiensis</name>
    <dbReference type="NCBI Taxonomy" id="354630"/>
    <lineage>
        <taxon>Bacteria</taxon>
        <taxon>Pseudomonadati</taxon>
        <taxon>Bacteroidota</taxon>
        <taxon>Sphingobacteriia</taxon>
        <taxon>Sphingobacteriales</taxon>
        <taxon>Sphingobacteriaceae</taxon>
        <taxon>Mucilaginibacter</taxon>
    </lineage>
</organism>
<keyword evidence="3 6" id="KW-0732">Signal</keyword>
<evidence type="ECO:0000256" key="1">
    <source>
        <dbReference type="ARBA" id="ARBA00004442"/>
    </source>
</evidence>
<feature type="signal peptide" evidence="6">
    <location>
        <begin position="1"/>
        <end position="20"/>
    </location>
</feature>
<comment type="caution">
    <text evidence="9">The sequence shown here is derived from an EMBL/GenBank/DDBJ whole genome shotgun (WGS) entry which is preliminary data.</text>
</comment>
<keyword evidence="5" id="KW-0998">Cell outer membrane</keyword>
<reference evidence="9 10" key="1">
    <citation type="submission" date="2020-08" db="EMBL/GenBank/DDBJ databases">
        <title>Genomic Encyclopedia of Type Strains, Phase IV (KMG-V): Genome sequencing to study the core and pangenomes of soil and plant-associated prokaryotes.</title>
        <authorList>
            <person name="Whitman W."/>
        </authorList>
    </citation>
    <scope>NUCLEOTIDE SEQUENCE [LARGE SCALE GENOMIC DNA]</scope>
    <source>
        <strain evidence="9 10">MP601</strain>
    </source>
</reference>
<evidence type="ECO:0000313" key="9">
    <source>
        <dbReference type="EMBL" id="MBB6127289.1"/>
    </source>
</evidence>